<name>A0A8X6M2I9_TRICU</name>
<evidence type="ECO:0000313" key="2">
    <source>
        <dbReference type="Proteomes" id="UP000887116"/>
    </source>
</evidence>
<comment type="caution">
    <text evidence="1">The sequence shown here is derived from an EMBL/GenBank/DDBJ whole genome shotgun (WGS) entry which is preliminary data.</text>
</comment>
<dbReference type="Proteomes" id="UP000887116">
    <property type="component" value="Unassembled WGS sequence"/>
</dbReference>
<gene>
    <name evidence="1" type="primary">AVEN_87363_1</name>
    <name evidence="1" type="ORF">TNCT_41861</name>
</gene>
<protein>
    <submittedName>
        <fullName evidence="1">Uncharacterized protein</fullName>
    </submittedName>
</protein>
<accession>A0A8X6M2I9</accession>
<dbReference type="EMBL" id="BMAO01029326">
    <property type="protein sequence ID" value="GFR30880.1"/>
    <property type="molecule type" value="Genomic_DNA"/>
</dbReference>
<proteinExistence type="predicted"/>
<reference evidence="1" key="1">
    <citation type="submission" date="2020-07" db="EMBL/GenBank/DDBJ databases">
        <title>Multicomponent nature underlies the extraordinary mechanical properties of spider dragline silk.</title>
        <authorList>
            <person name="Kono N."/>
            <person name="Nakamura H."/>
            <person name="Mori M."/>
            <person name="Yoshida Y."/>
            <person name="Ohtoshi R."/>
            <person name="Malay A.D."/>
            <person name="Moran D.A.P."/>
            <person name="Tomita M."/>
            <person name="Numata K."/>
            <person name="Arakawa K."/>
        </authorList>
    </citation>
    <scope>NUCLEOTIDE SEQUENCE</scope>
</reference>
<sequence length="112" mass="12974">MHLDQKACESYYLSQVQSGGGPYFHGVTSLPVKEAFYNALTNSHITNDEYTFAQLIFRSFRCKTFGDYLKLYQQLDVILLAEVFTSFRQKCMAYYNLDPCHFITVADLTWNA</sequence>
<dbReference type="AlphaFoldDB" id="A0A8X6M2I9"/>
<evidence type="ECO:0000313" key="1">
    <source>
        <dbReference type="EMBL" id="GFR30880.1"/>
    </source>
</evidence>
<keyword evidence="2" id="KW-1185">Reference proteome</keyword>
<organism evidence="1 2">
    <name type="scientific">Trichonephila clavata</name>
    <name type="common">Joro spider</name>
    <name type="synonym">Nephila clavata</name>
    <dbReference type="NCBI Taxonomy" id="2740835"/>
    <lineage>
        <taxon>Eukaryota</taxon>
        <taxon>Metazoa</taxon>
        <taxon>Ecdysozoa</taxon>
        <taxon>Arthropoda</taxon>
        <taxon>Chelicerata</taxon>
        <taxon>Arachnida</taxon>
        <taxon>Araneae</taxon>
        <taxon>Araneomorphae</taxon>
        <taxon>Entelegynae</taxon>
        <taxon>Araneoidea</taxon>
        <taxon>Nephilidae</taxon>
        <taxon>Trichonephila</taxon>
    </lineage>
</organism>
<dbReference type="OrthoDB" id="414982at2759"/>